<gene>
    <name evidence="2" type="ORF">SAMN05660971_02973</name>
</gene>
<dbReference type="AlphaFoldDB" id="A0A1M7ITB1"/>
<protein>
    <submittedName>
        <fullName evidence="2">Uncharacterized protein</fullName>
    </submittedName>
</protein>
<sequence length="147" mass="16489">MRDGEKWQRLYPEATIWSEGRAELRAAGHEYATLEQVAPVTSDEPRVRFARACPPSRGNPLNCRFGNELLVARNSFLDAGARTARSSPLVARSWRLRSLPLELVRCHRVAALLVYLPAFAFGGQYILVLVDDLGDTLEAREPLWNIG</sequence>
<dbReference type="Proteomes" id="UP000184123">
    <property type="component" value="Unassembled WGS sequence"/>
</dbReference>
<feature type="transmembrane region" description="Helical" evidence="1">
    <location>
        <begin position="109"/>
        <end position="130"/>
    </location>
</feature>
<evidence type="ECO:0000313" key="2">
    <source>
        <dbReference type="EMBL" id="SHM43961.1"/>
    </source>
</evidence>
<keyword evidence="1" id="KW-1133">Transmembrane helix</keyword>
<organism evidence="2 3">
    <name type="scientific">Halomonas cupida</name>
    <dbReference type="NCBI Taxonomy" id="44933"/>
    <lineage>
        <taxon>Bacteria</taxon>
        <taxon>Pseudomonadati</taxon>
        <taxon>Pseudomonadota</taxon>
        <taxon>Gammaproteobacteria</taxon>
        <taxon>Oceanospirillales</taxon>
        <taxon>Halomonadaceae</taxon>
        <taxon>Halomonas</taxon>
    </lineage>
</organism>
<proteinExistence type="predicted"/>
<keyword evidence="1" id="KW-0812">Transmembrane</keyword>
<evidence type="ECO:0000313" key="3">
    <source>
        <dbReference type="Proteomes" id="UP000184123"/>
    </source>
</evidence>
<accession>A0A1M7ITB1</accession>
<reference evidence="2 3" key="1">
    <citation type="submission" date="2016-11" db="EMBL/GenBank/DDBJ databases">
        <authorList>
            <person name="Jaros S."/>
            <person name="Januszkiewicz K."/>
            <person name="Wedrychowicz H."/>
        </authorList>
    </citation>
    <scope>NUCLEOTIDE SEQUENCE [LARGE SCALE GENOMIC DNA]</scope>
    <source>
        <strain evidence="2 3">DSM 4740</strain>
    </source>
</reference>
<name>A0A1M7ITB1_9GAMM</name>
<dbReference type="EMBL" id="FRCA01000008">
    <property type="protein sequence ID" value="SHM43961.1"/>
    <property type="molecule type" value="Genomic_DNA"/>
</dbReference>
<keyword evidence="1" id="KW-0472">Membrane</keyword>
<evidence type="ECO:0000256" key="1">
    <source>
        <dbReference type="SAM" id="Phobius"/>
    </source>
</evidence>